<sequence length="111" mass="11112">MGKIFSSLMMACLVAAPATQGFAQALDPGVSEARVRLACGTGRVVGAETLANGSIRVTCSQESRLPAELAGAGLTPEVAAGIAAAVVVIILIGDDDSNNTSTTTTTRGSNF</sequence>
<organism evidence="2 3">
    <name type="scientific">Sedimentitalea xiamensis</name>
    <dbReference type="NCBI Taxonomy" id="3050037"/>
    <lineage>
        <taxon>Bacteria</taxon>
        <taxon>Pseudomonadati</taxon>
        <taxon>Pseudomonadota</taxon>
        <taxon>Alphaproteobacteria</taxon>
        <taxon>Rhodobacterales</taxon>
        <taxon>Paracoccaceae</taxon>
        <taxon>Sedimentitalea</taxon>
    </lineage>
</organism>
<evidence type="ECO:0000313" key="3">
    <source>
        <dbReference type="Proteomes" id="UP001227126"/>
    </source>
</evidence>
<accession>A0ABT7FGI1</accession>
<dbReference type="RefSeq" id="WP_284486162.1">
    <property type="nucleotide sequence ID" value="NZ_JASNJE010000017.1"/>
</dbReference>
<evidence type="ECO:0000313" key="2">
    <source>
        <dbReference type="EMBL" id="MDK3074227.1"/>
    </source>
</evidence>
<feature type="chain" id="PRO_5046941814" evidence="1">
    <location>
        <begin position="26"/>
        <end position="111"/>
    </location>
</feature>
<feature type="signal peptide" evidence="1">
    <location>
        <begin position="1"/>
        <end position="25"/>
    </location>
</feature>
<dbReference type="Proteomes" id="UP001227126">
    <property type="component" value="Unassembled WGS sequence"/>
</dbReference>
<gene>
    <name evidence="2" type="ORF">QO034_14000</name>
</gene>
<evidence type="ECO:0000256" key="1">
    <source>
        <dbReference type="SAM" id="SignalP"/>
    </source>
</evidence>
<dbReference type="EMBL" id="JASNJE010000017">
    <property type="protein sequence ID" value="MDK3074227.1"/>
    <property type="molecule type" value="Genomic_DNA"/>
</dbReference>
<keyword evidence="3" id="KW-1185">Reference proteome</keyword>
<reference evidence="2 3" key="1">
    <citation type="submission" date="2023-05" db="EMBL/GenBank/DDBJ databases">
        <title>Sedimentitalea sp. nov. JM2-8.</title>
        <authorList>
            <person name="Huang J."/>
        </authorList>
    </citation>
    <scope>NUCLEOTIDE SEQUENCE [LARGE SCALE GENOMIC DNA]</scope>
    <source>
        <strain evidence="2 3">JM2-8</strain>
    </source>
</reference>
<keyword evidence="1" id="KW-0732">Signal</keyword>
<protein>
    <submittedName>
        <fullName evidence="2">Uncharacterized protein</fullName>
    </submittedName>
</protein>
<proteinExistence type="predicted"/>
<name>A0ABT7FGI1_9RHOB</name>
<comment type="caution">
    <text evidence="2">The sequence shown here is derived from an EMBL/GenBank/DDBJ whole genome shotgun (WGS) entry which is preliminary data.</text>
</comment>